<evidence type="ECO:0000313" key="2">
    <source>
        <dbReference type="EMBL" id="TNC12397.1"/>
    </source>
</evidence>
<dbReference type="NCBIfam" id="TIGR00738">
    <property type="entry name" value="rrf2_super"/>
    <property type="match status" value="1"/>
</dbReference>
<dbReference type="RefSeq" id="WP_139036751.1">
    <property type="nucleotide sequence ID" value="NZ_VDDA01000006.1"/>
</dbReference>
<proteinExistence type="predicted"/>
<dbReference type="GO" id="GO:0005829">
    <property type="term" value="C:cytosol"/>
    <property type="evidence" value="ECO:0007669"/>
    <property type="project" value="TreeGrafter"/>
</dbReference>
<sequence>MRLSLYTDLSLRLLLYLAALEPDAWTTTPAVARTFGVSLNHLQKVARGLAGAGYIEARQGRTGGVRLARPPAEVRLGAVVAELEGLGCLVECGRGPCPLAGRCLLKTALDAAERGFIRELDRFTLADVLAGPTGAALRELIAREADRADPGSP</sequence>
<keyword evidence="1" id="KW-0238">DNA-binding</keyword>
<gene>
    <name evidence="2" type="ORF">FF100_16375</name>
</gene>
<protein>
    <submittedName>
        <fullName evidence="2">Rrf2 family transcriptional regulator</fullName>
    </submittedName>
</protein>
<dbReference type="Proteomes" id="UP000305267">
    <property type="component" value="Unassembled WGS sequence"/>
</dbReference>
<dbReference type="PROSITE" id="PS01332">
    <property type="entry name" value="HTH_RRF2_1"/>
    <property type="match status" value="1"/>
</dbReference>
<dbReference type="SUPFAM" id="SSF46785">
    <property type="entry name" value="Winged helix' DNA-binding domain"/>
    <property type="match status" value="1"/>
</dbReference>
<dbReference type="EMBL" id="VDDA01000006">
    <property type="protein sequence ID" value="TNC12397.1"/>
    <property type="molecule type" value="Genomic_DNA"/>
</dbReference>
<organism evidence="2 3">
    <name type="scientific">Methylobacterium terricola</name>
    <dbReference type="NCBI Taxonomy" id="2583531"/>
    <lineage>
        <taxon>Bacteria</taxon>
        <taxon>Pseudomonadati</taxon>
        <taxon>Pseudomonadota</taxon>
        <taxon>Alphaproteobacteria</taxon>
        <taxon>Hyphomicrobiales</taxon>
        <taxon>Methylobacteriaceae</taxon>
        <taxon>Methylobacterium</taxon>
    </lineage>
</organism>
<evidence type="ECO:0000313" key="3">
    <source>
        <dbReference type="Proteomes" id="UP000305267"/>
    </source>
</evidence>
<dbReference type="AlphaFoldDB" id="A0A5C4LGP8"/>
<dbReference type="Gene3D" id="1.10.10.10">
    <property type="entry name" value="Winged helix-like DNA-binding domain superfamily/Winged helix DNA-binding domain"/>
    <property type="match status" value="1"/>
</dbReference>
<dbReference type="InterPro" id="IPR000944">
    <property type="entry name" value="Tscrpt_reg_Rrf2"/>
</dbReference>
<dbReference type="Pfam" id="PF02082">
    <property type="entry name" value="Rrf2"/>
    <property type="match status" value="1"/>
</dbReference>
<dbReference type="OrthoDB" id="9802344at2"/>
<dbReference type="PANTHER" id="PTHR33221:SF4">
    <property type="entry name" value="HTH-TYPE TRANSCRIPTIONAL REPRESSOR NSRR"/>
    <property type="match status" value="1"/>
</dbReference>
<dbReference type="PROSITE" id="PS51197">
    <property type="entry name" value="HTH_RRF2_2"/>
    <property type="match status" value="1"/>
</dbReference>
<name>A0A5C4LGP8_9HYPH</name>
<comment type="caution">
    <text evidence="2">The sequence shown here is derived from an EMBL/GenBank/DDBJ whole genome shotgun (WGS) entry which is preliminary data.</text>
</comment>
<dbReference type="InterPro" id="IPR030489">
    <property type="entry name" value="TR_Rrf2-type_CS"/>
</dbReference>
<reference evidence="2 3" key="1">
    <citation type="submission" date="2019-06" db="EMBL/GenBank/DDBJ databases">
        <title>Genome of Methylobacterium sp. 17Sr1-39.</title>
        <authorList>
            <person name="Seo T."/>
        </authorList>
    </citation>
    <scope>NUCLEOTIDE SEQUENCE [LARGE SCALE GENOMIC DNA]</scope>
    <source>
        <strain evidence="2 3">17Sr1-39</strain>
    </source>
</reference>
<evidence type="ECO:0000256" key="1">
    <source>
        <dbReference type="ARBA" id="ARBA00023125"/>
    </source>
</evidence>
<dbReference type="GO" id="GO:0003677">
    <property type="term" value="F:DNA binding"/>
    <property type="evidence" value="ECO:0007669"/>
    <property type="project" value="UniProtKB-KW"/>
</dbReference>
<dbReference type="PANTHER" id="PTHR33221">
    <property type="entry name" value="WINGED HELIX-TURN-HELIX TRANSCRIPTIONAL REGULATOR, RRF2 FAMILY"/>
    <property type="match status" value="1"/>
</dbReference>
<accession>A0A5C4LGP8</accession>
<dbReference type="GO" id="GO:0003700">
    <property type="term" value="F:DNA-binding transcription factor activity"/>
    <property type="evidence" value="ECO:0007669"/>
    <property type="project" value="TreeGrafter"/>
</dbReference>
<dbReference type="InterPro" id="IPR036388">
    <property type="entry name" value="WH-like_DNA-bd_sf"/>
</dbReference>
<dbReference type="InterPro" id="IPR036390">
    <property type="entry name" value="WH_DNA-bd_sf"/>
</dbReference>
<keyword evidence="3" id="KW-1185">Reference proteome</keyword>